<comment type="cofactor">
    <cofactor evidence="6">
        <name>FMN</name>
        <dbReference type="ChEBI" id="CHEBI:58210"/>
    </cofactor>
    <text evidence="6">Binds 1 FMN per subunit.</text>
</comment>
<dbReference type="RefSeq" id="WP_103862000.1">
    <property type="nucleotide sequence ID" value="NZ_CAKLHY010000003.1"/>
</dbReference>
<gene>
    <name evidence="6" type="primary">azoR</name>
    <name evidence="9" type="ORF">F131LOC_007735</name>
    <name evidence="8" type="ORF">F131LOC_01370</name>
</gene>
<dbReference type="AlphaFoldDB" id="A0A855MFZ3"/>
<dbReference type="GO" id="GO:0009055">
    <property type="term" value="F:electron transfer activity"/>
    <property type="evidence" value="ECO:0007669"/>
    <property type="project" value="UniProtKB-UniRule"/>
</dbReference>
<dbReference type="Proteomes" id="UP000237284">
    <property type="component" value="Chromosome"/>
</dbReference>
<name>A0A855MFZ3_9GAMM</name>
<evidence type="ECO:0000256" key="4">
    <source>
        <dbReference type="ARBA" id="ARBA00023027"/>
    </source>
</evidence>
<keyword evidence="4 6" id="KW-0520">NAD</keyword>
<dbReference type="InterPro" id="IPR029039">
    <property type="entry name" value="Flavoprotein-like_sf"/>
</dbReference>
<dbReference type="InterPro" id="IPR003680">
    <property type="entry name" value="Flavodoxin_fold"/>
</dbReference>
<comment type="subunit">
    <text evidence="6">Homodimer.</text>
</comment>
<dbReference type="GO" id="GO:0016655">
    <property type="term" value="F:oxidoreductase activity, acting on NAD(P)H, quinone or similar compound as acceptor"/>
    <property type="evidence" value="ECO:0007669"/>
    <property type="project" value="InterPro"/>
</dbReference>
<evidence type="ECO:0000313" key="8">
    <source>
        <dbReference type="EMBL" id="POY50842.1"/>
    </source>
</evidence>
<feature type="domain" description="Flavodoxin-like fold" evidence="7">
    <location>
        <begin position="3"/>
        <end position="208"/>
    </location>
</feature>
<dbReference type="PANTHER" id="PTHR43741:SF2">
    <property type="entry name" value="FMN-DEPENDENT NADH:QUINONE OXIDOREDUCTASE"/>
    <property type="match status" value="1"/>
</dbReference>
<protein>
    <recommendedName>
        <fullName evidence="6">FMN dependent NADH:quinone oxidoreductase</fullName>
        <ecNumber evidence="6">1.6.5.-</ecNumber>
    </recommendedName>
    <alternativeName>
        <fullName evidence="6">Azo-dye reductase</fullName>
    </alternativeName>
    <alternativeName>
        <fullName evidence="6">FMN-dependent NADH-azo compound oxidoreductase</fullName>
    </alternativeName>
    <alternativeName>
        <fullName evidence="6">FMN-dependent NADH-azoreductase</fullName>
        <ecNumber evidence="6">1.7.1.17</ecNumber>
    </alternativeName>
</protein>
<evidence type="ECO:0000256" key="6">
    <source>
        <dbReference type="HAMAP-Rule" id="MF_01216"/>
    </source>
</evidence>
<dbReference type="EC" id="1.7.1.17" evidence="6"/>
<comment type="function">
    <text evidence="6">Quinone reductase that provides resistance to thiol-specific stress caused by electrophilic quinones.</text>
</comment>
<dbReference type="GO" id="GO:0016652">
    <property type="term" value="F:oxidoreductase activity, acting on NAD(P)H as acceptor"/>
    <property type="evidence" value="ECO:0007669"/>
    <property type="project" value="UniProtKB-UniRule"/>
</dbReference>
<feature type="binding site" evidence="6">
    <location>
        <position position="10"/>
    </location>
    <ligand>
        <name>FMN</name>
        <dbReference type="ChEBI" id="CHEBI:58210"/>
    </ligand>
</feature>
<evidence type="ECO:0000256" key="3">
    <source>
        <dbReference type="ARBA" id="ARBA00023002"/>
    </source>
</evidence>
<proteinExistence type="inferred from homology"/>
<organism evidence="8">
    <name type="scientific">Pectobacterium versatile</name>
    <dbReference type="NCBI Taxonomy" id="2488639"/>
    <lineage>
        <taxon>Bacteria</taxon>
        <taxon>Pseudomonadati</taxon>
        <taxon>Pseudomonadota</taxon>
        <taxon>Gammaproteobacteria</taxon>
        <taxon>Enterobacterales</taxon>
        <taxon>Pectobacteriaceae</taxon>
        <taxon>Pectobacterium</taxon>
    </lineage>
</organism>
<dbReference type="Pfam" id="PF02525">
    <property type="entry name" value="Flavodoxin_2"/>
    <property type="match status" value="1"/>
</dbReference>
<dbReference type="HAMAP" id="MF_01216">
    <property type="entry name" value="Azoreductase_type1"/>
    <property type="match status" value="1"/>
</dbReference>
<feature type="binding site" evidence="6">
    <location>
        <begin position="23"/>
        <end position="25"/>
    </location>
    <ligand>
        <name>FMN</name>
        <dbReference type="ChEBI" id="CHEBI:58210"/>
    </ligand>
</feature>
<dbReference type="Gene3D" id="3.40.50.360">
    <property type="match status" value="1"/>
</dbReference>
<evidence type="ECO:0000256" key="5">
    <source>
        <dbReference type="ARBA" id="ARBA00048542"/>
    </source>
</evidence>
<reference evidence="8" key="1">
    <citation type="submission" date="2017-12" db="EMBL/GenBank/DDBJ databases">
        <title>First report on the novel genomospecies/subspecies of Pectobacterium carotovorum in Russia.</title>
        <authorList>
            <person name="Shirshikov F.V."/>
            <person name="Miroshnikov K."/>
            <person name="Toshakov S.V."/>
            <person name="Kabanova A.P."/>
            <person name="Barannik A.P."/>
            <person name="Shneider M."/>
            <person name="Ignatov A.N."/>
            <person name="Miroshnikov K.A."/>
        </authorList>
    </citation>
    <scope>NUCLEOTIDE SEQUENCE [LARGE SCALE GENOMIC DNA]</scope>
    <source>
        <strain evidence="8">F131</strain>
    </source>
</reference>
<comment type="catalytic activity">
    <reaction evidence="5">
        <text>N,N-dimethyl-1,4-phenylenediamine + anthranilate + 2 NAD(+) = 2-(4-dimethylaminophenyl)diazenylbenzoate + 2 NADH + 2 H(+)</text>
        <dbReference type="Rhea" id="RHEA:55872"/>
        <dbReference type="ChEBI" id="CHEBI:15378"/>
        <dbReference type="ChEBI" id="CHEBI:15783"/>
        <dbReference type="ChEBI" id="CHEBI:16567"/>
        <dbReference type="ChEBI" id="CHEBI:57540"/>
        <dbReference type="ChEBI" id="CHEBI:57945"/>
        <dbReference type="ChEBI" id="CHEBI:71579"/>
        <dbReference type="EC" id="1.7.1.17"/>
    </reaction>
    <physiologicalReaction direction="right-to-left" evidence="5">
        <dbReference type="Rhea" id="RHEA:55874"/>
    </physiologicalReaction>
</comment>
<dbReference type="GO" id="GO:0010181">
    <property type="term" value="F:FMN binding"/>
    <property type="evidence" value="ECO:0007669"/>
    <property type="project" value="UniProtKB-UniRule"/>
</dbReference>
<evidence type="ECO:0000256" key="2">
    <source>
        <dbReference type="ARBA" id="ARBA00022643"/>
    </source>
</evidence>
<evidence type="ECO:0000259" key="7">
    <source>
        <dbReference type="Pfam" id="PF02525"/>
    </source>
</evidence>
<reference evidence="9 10" key="2">
    <citation type="submission" date="2020-11" db="EMBL/GenBank/DDBJ databases">
        <title>Complete genome sequence of Pectobacterium versatile F131.</title>
        <authorList>
            <person name="Shirshikov F.V."/>
            <person name="Miroshnikov K."/>
            <person name="Toshakov S.V."/>
            <person name="Kabanova A.P."/>
            <person name="Barannik A.P."/>
            <person name="Shneider M."/>
            <person name="Ignatov A.N."/>
            <person name="Miroshnikov K.A."/>
            <person name="Mikhailova Y.V."/>
            <person name="Shelenkov A."/>
            <person name="Yanushevich Y.G."/>
            <person name="Evseev P.V."/>
        </authorList>
    </citation>
    <scope>NUCLEOTIDE SEQUENCE [LARGE SCALE GENOMIC DNA]</scope>
    <source>
        <strain evidence="9 10">F131</strain>
    </source>
</reference>
<comment type="catalytic activity">
    <reaction evidence="6">
        <text>2 a quinone + NADH + H(+) = 2 a 1,4-benzosemiquinone + NAD(+)</text>
        <dbReference type="Rhea" id="RHEA:65952"/>
        <dbReference type="ChEBI" id="CHEBI:15378"/>
        <dbReference type="ChEBI" id="CHEBI:57540"/>
        <dbReference type="ChEBI" id="CHEBI:57945"/>
        <dbReference type="ChEBI" id="CHEBI:132124"/>
        <dbReference type="ChEBI" id="CHEBI:134225"/>
    </reaction>
</comment>
<dbReference type="SUPFAM" id="SSF52218">
    <property type="entry name" value="Flavoproteins"/>
    <property type="match status" value="1"/>
</dbReference>
<evidence type="ECO:0000313" key="9">
    <source>
        <dbReference type="EMBL" id="QPK17207.1"/>
    </source>
</evidence>
<evidence type="ECO:0000313" key="10">
    <source>
        <dbReference type="Proteomes" id="UP000237284"/>
    </source>
</evidence>
<keyword evidence="1 6" id="KW-0285">Flavoprotein</keyword>
<comment type="function">
    <text evidence="6">Also exhibits azoreductase activity. Catalyzes the reductive cleavage of the azo bond in aromatic azo compounds to the corresponding amines.</text>
</comment>
<comment type="caution">
    <text evidence="6">Lacks conserved residue(s) required for the propagation of feature annotation.</text>
</comment>
<sequence>MTKILHIDASARPGLGGIDLHGSYSRRLTHDFVKHWLSRQPEAHVRYRDVGLQPPDHVNHSWIEAAFGSGLDPAETARVLEKSNELVNELLWADVLVLGVPMYNFGMPSSLKAWIDNIVRLGQTLFYTPDAAGHPFTGAFSERRLPVVLLSSRGDHGMDPGGEYAHMNHLDPAIKTALGFIGINEVHSIAIEHQSEGGEALSHSLQSALLRTTDLAETLLAARGV</sequence>
<comment type="similarity">
    <text evidence="6">Belongs to the azoreductase type 1 family.</text>
</comment>
<dbReference type="EMBL" id="CP065030">
    <property type="protein sequence ID" value="QPK17207.1"/>
    <property type="molecule type" value="Genomic_DNA"/>
</dbReference>
<keyword evidence="2 6" id="KW-0288">FMN</keyword>
<dbReference type="InterPro" id="IPR023048">
    <property type="entry name" value="NADH:quinone_OxRdtase_FMN_depd"/>
</dbReference>
<dbReference type="EC" id="1.6.5.-" evidence="6"/>
<dbReference type="InterPro" id="IPR050104">
    <property type="entry name" value="FMN-dep_NADH:Q_OxRdtase_AzoR1"/>
</dbReference>
<dbReference type="EMBL" id="PDVW01000005">
    <property type="protein sequence ID" value="POY50842.1"/>
    <property type="molecule type" value="Genomic_DNA"/>
</dbReference>
<accession>A0A855MFZ3</accession>
<keyword evidence="3 6" id="KW-0560">Oxidoreductase</keyword>
<evidence type="ECO:0000256" key="1">
    <source>
        <dbReference type="ARBA" id="ARBA00022630"/>
    </source>
</evidence>
<feature type="binding site" evidence="6">
    <location>
        <begin position="102"/>
        <end position="105"/>
    </location>
    <ligand>
        <name>FMN</name>
        <dbReference type="ChEBI" id="CHEBI:58210"/>
    </ligand>
</feature>
<dbReference type="PANTHER" id="PTHR43741">
    <property type="entry name" value="FMN-DEPENDENT NADH-AZOREDUCTASE 1"/>
    <property type="match status" value="1"/>
</dbReference>